<protein>
    <submittedName>
        <fullName evidence="2">Uncharacterized protein</fullName>
    </submittedName>
</protein>
<reference evidence="2" key="1">
    <citation type="journal article" date="2020" name="Nature">
        <title>Giant virus diversity and host interactions through global metagenomics.</title>
        <authorList>
            <person name="Schulz F."/>
            <person name="Roux S."/>
            <person name="Paez-Espino D."/>
            <person name="Jungbluth S."/>
            <person name="Walsh D.A."/>
            <person name="Denef V.J."/>
            <person name="McMahon K.D."/>
            <person name="Konstantinidis K.T."/>
            <person name="Eloe-Fadrosh E.A."/>
            <person name="Kyrpides N.C."/>
            <person name="Woyke T."/>
        </authorList>
    </citation>
    <scope>NUCLEOTIDE SEQUENCE</scope>
    <source>
        <strain evidence="2">GVMAG-M-3300023174-207</strain>
    </source>
</reference>
<proteinExistence type="predicted"/>
<organism evidence="2">
    <name type="scientific">viral metagenome</name>
    <dbReference type="NCBI Taxonomy" id="1070528"/>
    <lineage>
        <taxon>unclassified sequences</taxon>
        <taxon>metagenomes</taxon>
        <taxon>organismal metagenomes</taxon>
    </lineage>
</organism>
<sequence length="49" mass="5543">MPPKKDKVSVAAVTAPRNVKVNQPLVCKKDSDGNYDCRPLYQQKKKNNQ</sequence>
<name>A0A6C0DN25_9ZZZZ</name>
<dbReference type="AlphaFoldDB" id="A0A6C0DN25"/>
<dbReference type="EMBL" id="MN739629">
    <property type="protein sequence ID" value="QHT16975.1"/>
    <property type="molecule type" value="Genomic_DNA"/>
</dbReference>
<accession>A0A6C0DN25</accession>
<feature type="region of interest" description="Disordered" evidence="1">
    <location>
        <begin position="27"/>
        <end position="49"/>
    </location>
</feature>
<evidence type="ECO:0000256" key="1">
    <source>
        <dbReference type="SAM" id="MobiDB-lite"/>
    </source>
</evidence>
<evidence type="ECO:0000313" key="2">
    <source>
        <dbReference type="EMBL" id="QHT16975.1"/>
    </source>
</evidence>